<dbReference type="Pfam" id="PF13895">
    <property type="entry name" value="Ig_2"/>
    <property type="match status" value="1"/>
</dbReference>
<evidence type="ECO:0000313" key="8">
    <source>
        <dbReference type="Proteomes" id="UP000494206"/>
    </source>
</evidence>
<dbReference type="Proteomes" id="UP000494206">
    <property type="component" value="Unassembled WGS sequence"/>
</dbReference>
<dbReference type="SUPFAM" id="SSF48726">
    <property type="entry name" value="Immunoglobulin"/>
    <property type="match status" value="3"/>
</dbReference>
<keyword evidence="4" id="KW-1015">Disulfide bond</keyword>
<dbReference type="AlphaFoldDB" id="A0A8S1F956"/>
<feature type="chain" id="PRO_5035861812" description="Ig-like domain-containing protein" evidence="5">
    <location>
        <begin position="19"/>
        <end position="834"/>
    </location>
</feature>
<dbReference type="Pfam" id="PF07679">
    <property type="entry name" value="I-set"/>
    <property type="match status" value="2"/>
</dbReference>
<sequence>MILIYLLVFLLILPLPAATNPLASLCLGFCHCDRDIVDCGSLDLTEVPLNIPNNTRVLILSDNEIDSIDATRFRYFGNLQVLDLSNNIVRNIGSELFKYLPNLRTLSVRKNRLTRIPSGMEKCKHLDKLDLRSNVISEVSPIDLLTITGIRHVDLSRNLIAVLPKLKSFHQKSVTERLDLAANVIYDIGSDLFLPFQSLISLRLSRNRLTFLDQNSFSKLPSVESIDLSRNLIRDIRFLAFNALPSLRTVNLDRNDISLLDDGMFFACESLAHLNLSTNRVQSVTEGWMFGLVNLETLDLSYNQVRLFHPNAWSHTPRLKWLSLHSNRIQSLPSGSFRALHHLEELILSANSIDSLHKFALIGMGNLNKLDLSSNTLAVCVEDGAVLYNTSMPFLRSLKFRNNQLRVIPNRAFERFPSLEELDLTENPIATIHPNAFEPLQLKSLIMNSSSILCDCQISWFATWIYKLQLDRQKIIAKCSFPLPLQGLDVISIDSANLTCLDDSPRPKIVRQPEEMTALVGQQARFMCNIYGEGPLVVEWRVMDRGIGRVLVQDSQTYMSINTTAIINGTMNGRELAAADLILDNVSLEDRSEYQCVARNRFGSDFSPTVRLTVLEPPRFLNTPSDISIMVGQSAKFQCSATGDLRWAFDGGQFPAAEGRRLYVMPHDDHLYIMNVSMLDQGIYTCHATNAAGAIQASARLRVFDNLFYNILESQKLYEGESLVLECRVKIIPEVQRLLWKKDGKVVAENTQIFRVDKVLKKHSGEYSCELWTEDTILNKQSSIVQVLSDDDPKLSGISKKAHQLQAMASSLVRSMTGSAPNYPLLIAILAFLM</sequence>
<evidence type="ECO:0000256" key="3">
    <source>
        <dbReference type="ARBA" id="ARBA00022737"/>
    </source>
</evidence>
<dbReference type="InterPro" id="IPR003599">
    <property type="entry name" value="Ig_sub"/>
</dbReference>
<feature type="domain" description="Ig-like" evidence="6">
    <location>
        <begin position="618"/>
        <end position="702"/>
    </location>
</feature>
<evidence type="ECO:0000256" key="2">
    <source>
        <dbReference type="ARBA" id="ARBA00022729"/>
    </source>
</evidence>
<dbReference type="Gene3D" id="3.80.10.10">
    <property type="entry name" value="Ribonuclease Inhibitor"/>
    <property type="match status" value="4"/>
</dbReference>
<feature type="domain" description="Ig-like" evidence="6">
    <location>
        <begin position="507"/>
        <end position="613"/>
    </location>
</feature>
<keyword evidence="3" id="KW-0677">Repeat</keyword>
<organism evidence="7 8">
    <name type="scientific">Caenorhabditis bovis</name>
    <dbReference type="NCBI Taxonomy" id="2654633"/>
    <lineage>
        <taxon>Eukaryota</taxon>
        <taxon>Metazoa</taxon>
        <taxon>Ecdysozoa</taxon>
        <taxon>Nematoda</taxon>
        <taxon>Chromadorea</taxon>
        <taxon>Rhabditida</taxon>
        <taxon>Rhabditina</taxon>
        <taxon>Rhabditomorpha</taxon>
        <taxon>Rhabditoidea</taxon>
        <taxon>Rhabditidae</taxon>
        <taxon>Peloderinae</taxon>
        <taxon>Caenorhabditis</taxon>
    </lineage>
</organism>
<dbReference type="Gene3D" id="2.60.40.10">
    <property type="entry name" value="Immunoglobulins"/>
    <property type="match status" value="3"/>
</dbReference>
<proteinExistence type="predicted"/>
<dbReference type="SMART" id="SM00409">
    <property type="entry name" value="IG"/>
    <property type="match status" value="3"/>
</dbReference>
<keyword evidence="2 5" id="KW-0732">Signal</keyword>
<dbReference type="FunFam" id="3.80.10.10:FF:002532">
    <property type="entry name" value="Leucine-rich repeats and immunoglobulin-like domains protein sma-10"/>
    <property type="match status" value="1"/>
</dbReference>
<keyword evidence="8" id="KW-1185">Reference proteome</keyword>
<accession>A0A8S1F956</accession>
<dbReference type="PANTHER" id="PTHR24366">
    <property type="entry name" value="IG(IMMUNOGLOBULIN) AND LRR(LEUCINE RICH REPEAT) DOMAINS"/>
    <property type="match status" value="1"/>
</dbReference>
<dbReference type="InterPro" id="IPR001611">
    <property type="entry name" value="Leu-rich_rpt"/>
</dbReference>
<keyword evidence="1" id="KW-0433">Leucine-rich repeat</keyword>
<dbReference type="PROSITE" id="PS50835">
    <property type="entry name" value="IG_LIKE"/>
    <property type="match status" value="3"/>
</dbReference>
<comment type="caution">
    <text evidence="7">The sequence shown here is derived from an EMBL/GenBank/DDBJ whole genome shotgun (WGS) entry which is preliminary data.</text>
</comment>
<dbReference type="InterPro" id="IPR036179">
    <property type="entry name" value="Ig-like_dom_sf"/>
</dbReference>
<dbReference type="InterPro" id="IPR007110">
    <property type="entry name" value="Ig-like_dom"/>
</dbReference>
<evidence type="ECO:0000259" key="6">
    <source>
        <dbReference type="PROSITE" id="PS50835"/>
    </source>
</evidence>
<dbReference type="FunFam" id="3.80.10.10:FF:001164">
    <property type="entry name" value="GH01279p"/>
    <property type="match status" value="1"/>
</dbReference>
<dbReference type="PANTHER" id="PTHR24366:SF96">
    <property type="entry name" value="LEUCINE RICH REPEAT CONTAINING 53"/>
    <property type="match status" value="1"/>
</dbReference>
<evidence type="ECO:0000256" key="4">
    <source>
        <dbReference type="ARBA" id="ARBA00023157"/>
    </source>
</evidence>
<dbReference type="SUPFAM" id="SSF52058">
    <property type="entry name" value="L domain-like"/>
    <property type="match status" value="2"/>
</dbReference>
<dbReference type="OrthoDB" id="5917255at2759"/>
<evidence type="ECO:0000256" key="1">
    <source>
        <dbReference type="ARBA" id="ARBA00022614"/>
    </source>
</evidence>
<dbReference type="InterPro" id="IPR013783">
    <property type="entry name" value="Ig-like_fold"/>
</dbReference>
<dbReference type="EMBL" id="CADEPM010000008">
    <property type="protein sequence ID" value="CAB3409073.1"/>
    <property type="molecule type" value="Genomic_DNA"/>
</dbReference>
<protein>
    <recommendedName>
        <fullName evidence="6">Ig-like domain-containing protein</fullName>
    </recommendedName>
</protein>
<dbReference type="InterPro" id="IPR003591">
    <property type="entry name" value="Leu-rich_rpt_typical-subtyp"/>
</dbReference>
<dbReference type="PROSITE" id="PS51450">
    <property type="entry name" value="LRR"/>
    <property type="match status" value="4"/>
</dbReference>
<dbReference type="Pfam" id="PF13855">
    <property type="entry name" value="LRR_8"/>
    <property type="match status" value="5"/>
</dbReference>
<evidence type="ECO:0000256" key="5">
    <source>
        <dbReference type="SAM" id="SignalP"/>
    </source>
</evidence>
<evidence type="ECO:0000313" key="7">
    <source>
        <dbReference type="EMBL" id="CAB3409073.1"/>
    </source>
</evidence>
<dbReference type="SMART" id="SM00408">
    <property type="entry name" value="IGc2"/>
    <property type="match status" value="3"/>
</dbReference>
<dbReference type="SMART" id="SM00369">
    <property type="entry name" value="LRR_TYP"/>
    <property type="match status" value="11"/>
</dbReference>
<reference evidence="7 8" key="1">
    <citation type="submission" date="2020-04" db="EMBL/GenBank/DDBJ databases">
        <authorList>
            <person name="Laetsch R D."/>
            <person name="Stevens L."/>
            <person name="Kumar S."/>
            <person name="Blaxter L. M."/>
        </authorList>
    </citation>
    <scope>NUCLEOTIDE SEQUENCE [LARGE SCALE GENOMIC DNA]</scope>
</reference>
<dbReference type="InterPro" id="IPR013098">
    <property type="entry name" value="Ig_I-set"/>
</dbReference>
<feature type="signal peptide" evidence="5">
    <location>
        <begin position="1"/>
        <end position="18"/>
    </location>
</feature>
<gene>
    <name evidence="7" type="ORF">CBOVIS_LOCUS10768</name>
</gene>
<feature type="domain" description="Ig-like" evidence="6">
    <location>
        <begin position="705"/>
        <end position="785"/>
    </location>
</feature>
<dbReference type="InterPro" id="IPR003598">
    <property type="entry name" value="Ig_sub2"/>
</dbReference>
<dbReference type="InterPro" id="IPR032675">
    <property type="entry name" value="LRR_dom_sf"/>
</dbReference>
<name>A0A8S1F956_9PELO</name>